<comment type="similarity">
    <text evidence="1 3">Belongs to the short-chain dehydrogenases/reductases (SDR) family.</text>
</comment>
<dbReference type="PRINTS" id="PR00080">
    <property type="entry name" value="SDRFAMILY"/>
</dbReference>
<dbReference type="CDD" id="cd08935">
    <property type="entry name" value="mannonate_red_SDR_c"/>
    <property type="match status" value="1"/>
</dbReference>
<sequence length="282" mass="29913">MNPIYQELSDKVIVITGGGGVLCGAMAETMARQNAKVAILDLRKENADKVAATIRQAGGTAIGVEANVLELESLQAAEQVVSEEFGPCDILINGAGGNHPKGTTSKPFFDPQDMKGSEELITFFDLDPDGVQFVFNLNFIGTLLPTQVFAKGMVGREGCSIINISSMNAFTPLTKIPAYSGAKAAVSNFTQWLAVHFAKTGIRVNALAPGFFLTDQNRSLLTKEDGSLTDRGNTIVEHTPMGRFGEAEDLEGTLLWLCSEGSKFVTGVVVPIDGGFSAFSGV</sequence>
<comment type="caution">
    <text evidence="4">The sequence shown here is derived from an EMBL/GenBank/DDBJ whole genome shotgun (WGS) entry which is preliminary data.</text>
</comment>
<dbReference type="SUPFAM" id="SSF51735">
    <property type="entry name" value="NAD(P)-binding Rossmann-fold domains"/>
    <property type="match status" value="1"/>
</dbReference>
<evidence type="ECO:0000313" key="4">
    <source>
        <dbReference type="EMBL" id="RED93416.1"/>
    </source>
</evidence>
<dbReference type="PANTHER" id="PTHR42760">
    <property type="entry name" value="SHORT-CHAIN DEHYDROGENASES/REDUCTASES FAMILY MEMBER"/>
    <property type="match status" value="1"/>
</dbReference>
<name>A0A3D9KZ79_MARFU</name>
<dbReference type="NCBIfam" id="NF006132">
    <property type="entry name" value="PRK08277.1"/>
    <property type="match status" value="1"/>
</dbReference>
<dbReference type="RefSeq" id="WP_115869950.1">
    <property type="nucleotide sequence ID" value="NZ_QREG01000025.1"/>
</dbReference>
<dbReference type="InterPro" id="IPR036291">
    <property type="entry name" value="NAD(P)-bd_dom_sf"/>
</dbReference>
<dbReference type="InterPro" id="IPR020904">
    <property type="entry name" value="Sc_DH/Rdtase_CS"/>
</dbReference>
<dbReference type="InterPro" id="IPR002347">
    <property type="entry name" value="SDR_fam"/>
</dbReference>
<dbReference type="GO" id="GO:0016616">
    <property type="term" value="F:oxidoreductase activity, acting on the CH-OH group of donors, NAD or NADP as acceptor"/>
    <property type="evidence" value="ECO:0007669"/>
    <property type="project" value="UniProtKB-ARBA"/>
</dbReference>
<dbReference type="EMBL" id="QREG01000025">
    <property type="protein sequence ID" value="RED93416.1"/>
    <property type="molecule type" value="Genomic_DNA"/>
</dbReference>
<reference evidence="4 5" key="1">
    <citation type="submission" date="2018-07" db="EMBL/GenBank/DDBJ databases">
        <title>Genomic Encyclopedia of Type Strains, Phase IV (KMG-IV): sequencing the most valuable type-strain genomes for metagenomic binning, comparative biology and taxonomic classification.</title>
        <authorList>
            <person name="Goeker M."/>
        </authorList>
    </citation>
    <scope>NUCLEOTIDE SEQUENCE [LARGE SCALE GENOMIC DNA]</scope>
    <source>
        <strain evidence="4 5">DSM 4134</strain>
    </source>
</reference>
<protein>
    <submittedName>
        <fullName evidence="4">NAD(P)-dependent dehydrogenase (Short-subunit alcohol dehydrogenase family)</fullName>
    </submittedName>
</protein>
<organism evidence="4 5">
    <name type="scientific">Marinoscillum furvescens DSM 4134</name>
    <dbReference type="NCBI Taxonomy" id="1122208"/>
    <lineage>
        <taxon>Bacteria</taxon>
        <taxon>Pseudomonadati</taxon>
        <taxon>Bacteroidota</taxon>
        <taxon>Cytophagia</taxon>
        <taxon>Cytophagales</taxon>
        <taxon>Reichenbachiellaceae</taxon>
        <taxon>Marinoscillum</taxon>
    </lineage>
</organism>
<keyword evidence="2" id="KW-0560">Oxidoreductase</keyword>
<dbReference type="PRINTS" id="PR00081">
    <property type="entry name" value="GDHRDH"/>
</dbReference>
<dbReference type="FunFam" id="3.40.50.720:FF:000240">
    <property type="entry name" value="SDR family oxidoreductase"/>
    <property type="match status" value="1"/>
</dbReference>
<accession>A0A3D9KZ79</accession>
<dbReference type="OrthoDB" id="9803333at2"/>
<dbReference type="Pfam" id="PF00106">
    <property type="entry name" value="adh_short"/>
    <property type="match status" value="1"/>
</dbReference>
<dbReference type="PROSITE" id="PS00061">
    <property type="entry name" value="ADH_SHORT"/>
    <property type="match status" value="1"/>
</dbReference>
<dbReference type="PANTHER" id="PTHR42760:SF115">
    <property type="entry name" value="3-OXOACYL-[ACYL-CARRIER-PROTEIN] REDUCTASE FABG"/>
    <property type="match status" value="1"/>
</dbReference>
<gene>
    <name evidence="4" type="ORF">C7460_12561</name>
</gene>
<evidence type="ECO:0000256" key="3">
    <source>
        <dbReference type="RuleBase" id="RU000363"/>
    </source>
</evidence>
<evidence type="ECO:0000313" key="5">
    <source>
        <dbReference type="Proteomes" id="UP000256779"/>
    </source>
</evidence>
<keyword evidence="5" id="KW-1185">Reference proteome</keyword>
<dbReference type="GO" id="GO:0005975">
    <property type="term" value="P:carbohydrate metabolic process"/>
    <property type="evidence" value="ECO:0007669"/>
    <property type="project" value="UniProtKB-ARBA"/>
</dbReference>
<evidence type="ECO:0000256" key="2">
    <source>
        <dbReference type="ARBA" id="ARBA00023002"/>
    </source>
</evidence>
<evidence type="ECO:0000256" key="1">
    <source>
        <dbReference type="ARBA" id="ARBA00006484"/>
    </source>
</evidence>
<dbReference type="Proteomes" id="UP000256779">
    <property type="component" value="Unassembled WGS sequence"/>
</dbReference>
<proteinExistence type="inferred from homology"/>
<dbReference type="AlphaFoldDB" id="A0A3D9KZ79"/>
<dbReference type="Gene3D" id="3.40.50.720">
    <property type="entry name" value="NAD(P)-binding Rossmann-like Domain"/>
    <property type="match status" value="1"/>
</dbReference>